<dbReference type="Gene3D" id="3.90.190.10">
    <property type="entry name" value="Protein tyrosine phosphatase superfamily"/>
    <property type="match status" value="1"/>
</dbReference>
<reference evidence="3" key="2">
    <citation type="submission" date="2025-09" db="UniProtKB">
        <authorList>
            <consortium name="Ensembl"/>
        </authorList>
    </citation>
    <scope>IDENTIFICATION</scope>
</reference>
<dbReference type="PANTHER" id="PTHR46957">
    <property type="entry name" value="CYTOKINE RECEPTOR"/>
    <property type="match status" value="1"/>
</dbReference>
<accession>A0A3Q3EIG3</accession>
<protein>
    <recommendedName>
        <fullName evidence="2">Tyrosine-protein phosphatase domain-containing protein</fullName>
    </recommendedName>
</protein>
<dbReference type="GO" id="GO:0043235">
    <property type="term" value="C:receptor complex"/>
    <property type="evidence" value="ECO:0007669"/>
    <property type="project" value="TreeGrafter"/>
</dbReference>
<dbReference type="InterPro" id="IPR050713">
    <property type="entry name" value="RTP_Phos/Ushers"/>
</dbReference>
<proteinExistence type="predicted"/>
<dbReference type="InterPro" id="IPR029021">
    <property type="entry name" value="Prot-tyrosine_phosphatase-like"/>
</dbReference>
<dbReference type="InParanoid" id="A0A3Q3EIG3"/>
<evidence type="ECO:0000313" key="3">
    <source>
        <dbReference type="Ensembl" id="ENSLBEP00000007193.1"/>
    </source>
</evidence>
<dbReference type="Proteomes" id="UP000261660">
    <property type="component" value="Unplaced"/>
</dbReference>
<evidence type="ECO:0000313" key="4">
    <source>
        <dbReference type="Proteomes" id="UP000261660"/>
    </source>
</evidence>
<feature type="domain" description="Tyrosine-protein phosphatase" evidence="2">
    <location>
        <begin position="52"/>
        <end position="104"/>
    </location>
</feature>
<dbReference type="InterPro" id="IPR000242">
    <property type="entry name" value="PTP_cat"/>
</dbReference>
<dbReference type="GO" id="GO:0045296">
    <property type="term" value="F:cadherin binding"/>
    <property type="evidence" value="ECO:0007669"/>
    <property type="project" value="TreeGrafter"/>
</dbReference>
<dbReference type="GeneTree" id="ENSGT00940000156088"/>
<keyword evidence="1" id="KW-0732">Signal</keyword>
<feature type="signal peptide" evidence="1">
    <location>
        <begin position="1"/>
        <end position="24"/>
    </location>
</feature>
<dbReference type="PANTHER" id="PTHR46957:SF2">
    <property type="entry name" value="RECEPTOR-TYPE TYROSINE-PROTEIN PHOSPHATASE BETA"/>
    <property type="match status" value="1"/>
</dbReference>
<feature type="chain" id="PRO_5018708129" description="Tyrosine-protein phosphatase domain-containing protein" evidence="1">
    <location>
        <begin position="25"/>
        <end position="127"/>
    </location>
</feature>
<organism evidence="3 4">
    <name type="scientific">Labrus bergylta</name>
    <name type="common">ballan wrasse</name>
    <dbReference type="NCBI Taxonomy" id="56723"/>
    <lineage>
        <taxon>Eukaryota</taxon>
        <taxon>Metazoa</taxon>
        <taxon>Chordata</taxon>
        <taxon>Craniata</taxon>
        <taxon>Vertebrata</taxon>
        <taxon>Euteleostomi</taxon>
        <taxon>Actinopterygii</taxon>
        <taxon>Neopterygii</taxon>
        <taxon>Teleostei</taxon>
        <taxon>Neoteleostei</taxon>
        <taxon>Acanthomorphata</taxon>
        <taxon>Eupercaria</taxon>
        <taxon>Labriformes</taxon>
        <taxon>Labridae</taxon>
        <taxon>Labrus</taxon>
    </lineage>
</organism>
<dbReference type="AlphaFoldDB" id="A0A3Q3EIG3"/>
<dbReference type="PROSITE" id="PS50055">
    <property type="entry name" value="TYR_PHOSPHATASE_PTP"/>
    <property type="match status" value="1"/>
</dbReference>
<dbReference type="PRINTS" id="PR00700">
    <property type="entry name" value="PRTYPHPHTASE"/>
</dbReference>
<dbReference type="GO" id="GO:0004725">
    <property type="term" value="F:protein tyrosine phosphatase activity"/>
    <property type="evidence" value="ECO:0007669"/>
    <property type="project" value="InterPro"/>
</dbReference>
<keyword evidence="4" id="KW-1185">Reference proteome</keyword>
<name>A0A3Q3EIG3_9LABR</name>
<dbReference type="STRING" id="56723.ENSLBEP00000007193"/>
<dbReference type="GO" id="GO:0001525">
    <property type="term" value="P:angiogenesis"/>
    <property type="evidence" value="ECO:0007669"/>
    <property type="project" value="TreeGrafter"/>
</dbReference>
<reference evidence="3" key="1">
    <citation type="submission" date="2025-08" db="UniProtKB">
        <authorList>
            <consortium name="Ensembl"/>
        </authorList>
    </citation>
    <scope>IDENTIFICATION</scope>
</reference>
<dbReference type="Ensembl" id="ENSLBET00000007570.1">
    <property type="protein sequence ID" value="ENSLBEP00000007193.1"/>
    <property type="gene ID" value="ENSLBEG00000005563.1"/>
</dbReference>
<evidence type="ECO:0000256" key="1">
    <source>
        <dbReference type="SAM" id="SignalP"/>
    </source>
</evidence>
<sequence length="127" mass="14719">TCQREVLQTHLVLHLVSLQLLVEVEETKNRANKEYWRGKPHMVCLKRSDWLFLADDPTRVKLSYLEDDPCSDYINASYMPYIATQGPLPGTKDDFWRMVWEHGVYNCWCWPHGDVHRPGSSSAAVGL</sequence>
<dbReference type="Pfam" id="PF00102">
    <property type="entry name" value="Y_phosphatase"/>
    <property type="match status" value="1"/>
</dbReference>
<dbReference type="SUPFAM" id="SSF52799">
    <property type="entry name" value="(Phosphotyrosine protein) phosphatases II"/>
    <property type="match status" value="1"/>
</dbReference>
<evidence type="ECO:0000259" key="2">
    <source>
        <dbReference type="PROSITE" id="PS50055"/>
    </source>
</evidence>